<keyword evidence="7" id="KW-0326">Glycosidase</keyword>
<dbReference type="OrthoDB" id="2099276at2759"/>
<evidence type="ECO:0000256" key="6">
    <source>
        <dbReference type="ARBA" id="ARBA00023239"/>
    </source>
</evidence>
<dbReference type="GO" id="GO:0005634">
    <property type="term" value="C:nucleus"/>
    <property type="evidence" value="ECO:0007669"/>
    <property type="project" value="InterPro"/>
</dbReference>
<dbReference type="GO" id="GO:0000703">
    <property type="term" value="F:oxidized pyrimidine nucleobase lesion DNA N-glycosylase activity"/>
    <property type="evidence" value="ECO:0007669"/>
    <property type="project" value="TreeGrafter"/>
</dbReference>
<dbReference type="SUPFAM" id="SSF48150">
    <property type="entry name" value="DNA-glycosylase"/>
    <property type="match status" value="1"/>
</dbReference>
<dbReference type="Gene3D" id="1.10.1670.10">
    <property type="entry name" value="Helix-hairpin-Helix base-excision DNA repair enzymes (C-terminal)"/>
    <property type="match status" value="1"/>
</dbReference>
<accession>A0A1E4TSD4</accession>
<dbReference type="EC" id="4.2.99.18" evidence="2"/>
<keyword evidence="4" id="KW-0378">Hydrolase</keyword>
<dbReference type="HAMAP" id="MF_03183">
    <property type="entry name" value="Endonuclease_III_Nth"/>
    <property type="match status" value="1"/>
</dbReference>
<dbReference type="STRING" id="669874.A0A1E4TSD4"/>
<keyword evidence="3" id="KW-0227">DNA damage</keyword>
<dbReference type="PANTHER" id="PTHR43286">
    <property type="entry name" value="ENDONUCLEASE III-LIKE PROTEIN 1"/>
    <property type="match status" value="1"/>
</dbReference>
<dbReference type="PANTHER" id="PTHR43286:SF1">
    <property type="entry name" value="ENDONUCLEASE III-LIKE PROTEIN 1"/>
    <property type="match status" value="1"/>
</dbReference>
<dbReference type="CDD" id="cd00056">
    <property type="entry name" value="ENDO3c"/>
    <property type="match status" value="1"/>
</dbReference>
<dbReference type="AlphaFoldDB" id="A0A1E4TSD4"/>
<dbReference type="InterPro" id="IPR030841">
    <property type="entry name" value="NTH1"/>
</dbReference>
<dbReference type="EMBL" id="KV454015">
    <property type="protein sequence ID" value="ODV94659.1"/>
    <property type="molecule type" value="Genomic_DNA"/>
</dbReference>
<feature type="non-terminal residue" evidence="10">
    <location>
        <position position="252"/>
    </location>
</feature>
<dbReference type="InterPro" id="IPR023170">
    <property type="entry name" value="HhH_base_excis_C"/>
</dbReference>
<reference evidence="11" key="1">
    <citation type="submission" date="2016-05" db="EMBL/GenBank/DDBJ databases">
        <title>Comparative genomics of biotechnologically important yeasts.</title>
        <authorList>
            <consortium name="DOE Joint Genome Institute"/>
            <person name="Riley R."/>
            <person name="Haridas S."/>
            <person name="Wolfe K.H."/>
            <person name="Lopes M.R."/>
            <person name="Hittinger C.T."/>
            <person name="Goker M."/>
            <person name="Salamov A."/>
            <person name="Wisecaver J."/>
            <person name="Long T.M."/>
            <person name="Aerts A.L."/>
            <person name="Barry K."/>
            <person name="Choi C."/>
            <person name="Clum A."/>
            <person name="Coughlan A.Y."/>
            <person name="Deshpande S."/>
            <person name="Douglass A.P."/>
            <person name="Hanson S.J."/>
            <person name="Klenk H.-P."/>
            <person name="Labutti K."/>
            <person name="Lapidus A."/>
            <person name="Lindquist E."/>
            <person name="Lipzen A."/>
            <person name="Meier-Kolthoff J.P."/>
            <person name="Ohm R.A."/>
            <person name="Otillar R.P."/>
            <person name="Pangilinan J."/>
            <person name="Peng Y."/>
            <person name="Rokas A."/>
            <person name="Rosa C.A."/>
            <person name="Scheuner C."/>
            <person name="Sibirny A.A."/>
            <person name="Slot J.C."/>
            <person name="Stielow J.B."/>
            <person name="Sun H."/>
            <person name="Kurtzman C.P."/>
            <person name="Blackwell M."/>
            <person name="Grigoriev I.V."/>
            <person name="Jeffries T.W."/>
        </authorList>
    </citation>
    <scope>NUCLEOTIDE SEQUENCE [LARGE SCALE GENOMIC DNA]</scope>
    <source>
        <strain evidence="11">NRRL Y-2460</strain>
    </source>
</reference>
<evidence type="ECO:0000313" key="11">
    <source>
        <dbReference type="Proteomes" id="UP000094236"/>
    </source>
</evidence>
<evidence type="ECO:0000256" key="3">
    <source>
        <dbReference type="ARBA" id="ARBA00022763"/>
    </source>
</evidence>
<evidence type="ECO:0000256" key="4">
    <source>
        <dbReference type="ARBA" id="ARBA00022801"/>
    </source>
</evidence>
<evidence type="ECO:0000259" key="9">
    <source>
        <dbReference type="SMART" id="SM00478"/>
    </source>
</evidence>
<dbReference type="Gene3D" id="1.10.340.30">
    <property type="entry name" value="Hypothetical protein, domain 2"/>
    <property type="match status" value="1"/>
</dbReference>
<dbReference type="SMART" id="SM00478">
    <property type="entry name" value="ENDO3c"/>
    <property type="match status" value="1"/>
</dbReference>
<proteinExistence type="inferred from homology"/>
<dbReference type="InterPro" id="IPR003265">
    <property type="entry name" value="HhH-GPD_domain"/>
</dbReference>
<feature type="non-terminal residue" evidence="10">
    <location>
        <position position="1"/>
    </location>
</feature>
<keyword evidence="6" id="KW-0456">Lyase</keyword>
<dbReference type="Pfam" id="PF00730">
    <property type="entry name" value="HhH-GPD"/>
    <property type="match status" value="1"/>
</dbReference>
<comment type="catalytic activity">
    <reaction evidence="8">
        <text>2'-deoxyribonucleotide-(2'-deoxyribose 5'-phosphate)-2'-deoxyribonucleotide-DNA = a 3'-end 2'-deoxyribonucleotide-(2,3-dehydro-2,3-deoxyribose 5'-phosphate)-DNA + a 5'-end 5'-phospho-2'-deoxyribonucleoside-DNA + H(+)</text>
        <dbReference type="Rhea" id="RHEA:66592"/>
        <dbReference type="Rhea" id="RHEA-COMP:13180"/>
        <dbReference type="Rhea" id="RHEA-COMP:16897"/>
        <dbReference type="Rhea" id="RHEA-COMP:17067"/>
        <dbReference type="ChEBI" id="CHEBI:15378"/>
        <dbReference type="ChEBI" id="CHEBI:136412"/>
        <dbReference type="ChEBI" id="CHEBI:157695"/>
        <dbReference type="ChEBI" id="CHEBI:167181"/>
        <dbReference type="EC" id="4.2.99.18"/>
    </reaction>
</comment>
<gene>
    <name evidence="10" type="ORF">PACTADRAFT_26819</name>
</gene>
<sequence length="252" mass="28942">PPKNFQQIYDQVKFMRSKIIAPVDTMGCASIPTKISSLKEGPVFRYQLLVSLMLSSQTKDEINYEVMNLLHQTFLAKGFEKGLCIEAIREISEIELDKLIFKVGFHTRKAKYIKQTTEILHEKYADEIPKTIQEIMAFPGVGPKMGYLLLQSAWNITTGIGVDVHVFRLANMWGWVPKLKNPTPETTRLELEKWLPRDLWTEFNPILVGFGQSICLPRGRRCDLCTLPRFGNLCPNVDRKLLNKKISTENKN</sequence>
<comment type="similarity">
    <text evidence="1">Belongs to the Nth/MutY family.</text>
</comment>
<organism evidence="10 11">
    <name type="scientific">Pachysolen tannophilus NRRL Y-2460</name>
    <dbReference type="NCBI Taxonomy" id="669874"/>
    <lineage>
        <taxon>Eukaryota</taxon>
        <taxon>Fungi</taxon>
        <taxon>Dikarya</taxon>
        <taxon>Ascomycota</taxon>
        <taxon>Saccharomycotina</taxon>
        <taxon>Pichiomycetes</taxon>
        <taxon>Pachysolenaceae</taxon>
        <taxon>Pachysolen</taxon>
    </lineage>
</organism>
<evidence type="ECO:0000256" key="7">
    <source>
        <dbReference type="ARBA" id="ARBA00023295"/>
    </source>
</evidence>
<evidence type="ECO:0000256" key="5">
    <source>
        <dbReference type="ARBA" id="ARBA00023204"/>
    </source>
</evidence>
<evidence type="ECO:0000256" key="1">
    <source>
        <dbReference type="ARBA" id="ARBA00008343"/>
    </source>
</evidence>
<dbReference type="FunFam" id="1.10.340.30:FF:000001">
    <property type="entry name" value="Endonuclease III"/>
    <property type="match status" value="1"/>
</dbReference>
<dbReference type="InterPro" id="IPR011257">
    <property type="entry name" value="DNA_glycosylase"/>
</dbReference>
<dbReference type="Proteomes" id="UP000094236">
    <property type="component" value="Unassembled WGS sequence"/>
</dbReference>
<keyword evidence="5" id="KW-0234">DNA repair</keyword>
<dbReference type="GO" id="GO:0006285">
    <property type="term" value="P:base-excision repair, AP site formation"/>
    <property type="evidence" value="ECO:0007669"/>
    <property type="project" value="InterPro"/>
</dbReference>
<evidence type="ECO:0000313" key="10">
    <source>
        <dbReference type="EMBL" id="ODV94659.1"/>
    </source>
</evidence>
<evidence type="ECO:0000256" key="8">
    <source>
        <dbReference type="ARBA" id="ARBA00044632"/>
    </source>
</evidence>
<keyword evidence="11" id="KW-1185">Reference proteome</keyword>
<protein>
    <recommendedName>
        <fullName evidence="2">DNA-(apurinic or apyrimidinic site) lyase</fullName>
        <ecNumber evidence="2">4.2.99.18</ecNumber>
    </recommendedName>
</protein>
<name>A0A1E4TSD4_PACTA</name>
<dbReference type="GO" id="GO:0006289">
    <property type="term" value="P:nucleotide-excision repair"/>
    <property type="evidence" value="ECO:0007669"/>
    <property type="project" value="TreeGrafter"/>
</dbReference>
<feature type="domain" description="HhH-GPD" evidence="9">
    <location>
        <begin position="54"/>
        <end position="213"/>
    </location>
</feature>
<evidence type="ECO:0000256" key="2">
    <source>
        <dbReference type="ARBA" id="ARBA00012720"/>
    </source>
</evidence>
<dbReference type="GO" id="GO:0140078">
    <property type="term" value="F:class I DNA-(apurinic or apyrimidinic site) endonuclease activity"/>
    <property type="evidence" value="ECO:0007669"/>
    <property type="project" value="UniProtKB-EC"/>
</dbReference>